<keyword evidence="4" id="KW-0574">Periplasm</keyword>
<dbReference type="InterPro" id="IPR016148">
    <property type="entry name" value="Pili_assmbl_chaperone_C"/>
</dbReference>
<dbReference type="InterPro" id="IPR008962">
    <property type="entry name" value="PapD-like_sf"/>
</dbReference>
<evidence type="ECO:0000259" key="8">
    <source>
        <dbReference type="Pfam" id="PF02753"/>
    </source>
</evidence>
<dbReference type="AlphaFoldDB" id="A0A0R0CHT7"/>
<feature type="chain" id="PRO_5006394073" evidence="6">
    <location>
        <begin position="23"/>
        <end position="240"/>
    </location>
</feature>
<keyword evidence="10" id="KW-1185">Reference proteome</keyword>
<dbReference type="PRINTS" id="PR00969">
    <property type="entry name" value="CHAPERONPILI"/>
</dbReference>
<name>A0A0R0CHT7_9GAMM</name>
<dbReference type="GO" id="GO:0030288">
    <property type="term" value="C:outer membrane-bounded periplasmic space"/>
    <property type="evidence" value="ECO:0007669"/>
    <property type="project" value="InterPro"/>
</dbReference>
<dbReference type="PANTHER" id="PTHR30251">
    <property type="entry name" value="PILUS ASSEMBLY CHAPERONE"/>
    <property type="match status" value="1"/>
</dbReference>
<dbReference type="SUPFAM" id="SSF49354">
    <property type="entry name" value="PapD-like"/>
    <property type="match status" value="1"/>
</dbReference>
<comment type="subcellular location">
    <subcellularLocation>
        <location evidence="1">Periplasm</location>
    </subcellularLocation>
</comment>
<evidence type="ECO:0000256" key="3">
    <source>
        <dbReference type="ARBA" id="ARBA00022729"/>
    </source>
</evidence>
<evidence type="ECO:0000256" key="6">
    <source>
        <dbReference type="SAM" id="SignalP"/>
    </source>
</evidence>
<comment type="similarity">
    <text evidence="2">Belongs to the periplasmic pilus chaperone family.</text>
</comment>
<gene>
    <name evidence="9" type="ORF">ABB27_06170</name>
</gene>
<protein>
    <submittedName>
        <fullName evidence="9">Pilus assembly protein PapD</fullName>
    </submittedName>
</protein>
<proteinExistence type="inferred from homology"/>
<evidence type="ECO:0000313" key="10">
    <source>
        <dbReference type="Proteomes" id="UP000051863"/>
    </source>
</evidence>
<feature type="domain" description="Pili assembly chaperone C-terminal" evidence="8">
    <location>
        <begin position="170"/>
        <end position="230"/>
    </location>
</feature>
<sequence>MKPILIKTLLATALMLSCGSHAIASVVIGGTRVIYPAQSREITVQLSNIGEAPSLVQAWIDSGDPEQTAENADAPFMLTPPIARVEPGRNQALRVMFAGSGLPTDRESLYWLNVLDMAPSPKNGDETQNYLQVAFRSRVKLFYRPEGLPGTANEAPTKLRWSRSGTQLHVDNPTPYYVTFAEIHALSNGASKLVDDKGKMVGPEQQLSLDVGQSVEQVRFITINDYGGRVEATVDLGTGN</sequence>
<dbReference type="OrthoDB" id="9131059at2"/>
<organism evidence="9 10">
    <name type="scientific">Stenotrophomonas terrae</name>
    <dbReference type="NCBI Taxonomy" id="405446"/>
    <lineage>
        <taxon>Bacteria</taxon>
        <taxon>Pseudomonadati</taxon>
        <taxon>Pseudomonadota</taxon>
        <taxon>Gammaproteobacteria</taxon>
        <taxon>Lysobacterales</taxon>
        <taxon>Lysobacteraceae</taxon>
        <taxon>Stenotrophomonas</taxon>
    </lineage>
</organism>
<dbReference type="PANTHER" id="PTHR30251:SF2">
    <property type="entry name" value="FIMBRIAL CHAPERONE YADV-RELATED"/>
    <property type="match status" value="1"/>
</dbReference>
<dbReference type="InterPro" id="IPR013783">
    <property type="entry name" value="Ig-like_fold"/>
</dbReference>
<reference evidence="9 10" key="1">
    <citation type="submission" date="2015-05" db="EMBL/GenBank/DDBJ databases">
        <title>Genome sequencing and analysis of members of genus Stenotrophomonas.</title>
        <authorList>
            <person name="Patil P.P."/>
            <person name="Midha S."/>
            <person name="Patil P.B."/>
        </authorList>
    </citation>
    <scope>NUCLEOTIDE SEQUENCE [LARGE SCALE GENOMIC DNA]</scope>
    <source>
        <strain evidence="9 10">DSM 18941</strain>
    </source>
</reference>
<dbReference type="SUPFAM" id="SSF49584">
    <property type="entry name" value="Periplasmic chaperone C-domain"/>
    <property type="match status" value="1"/>
</dbReference>
<evidence type="ECO:0000256" key="4">
    <source>
        <dbReference type="ARBA" id="ARBA00022764"/>
    </source>
</evidence>
<dbReference type="Pfam" id="PF00345">
    <property type="entry name" value="PapD_N"/>
    <property type="match status" value="1"/>
</dbReference>
<dbReference type="InterPro" id="IPR050643">
    <property type="entry name" value="Periplasmic_pilus_chap"/>
</dbReference>
<accession>A0A0R0CHT7</accession>
<comment type="caution">
    <text evidence="9">The sequence shown here is derived from an EMBL/GenBank/DDBJ whole genome shotgun (WGS) entry which is preliminary data.</text>
</comment>
<evidence type="ECO:0000256" key="2">
    <source>
        <dbReference type="ARBA" id="ARBA00007399"/>
    </source>
</evidence>
<dbReference type="Proteomes" id="UP000051863">
    <property type="component" value="Unassembled WGS sequence"/>
</dbReference>
<feature type="domain" description="Pili assembly chaperone N-terminal" evidence="7">
    <location>
        <begin position="25"/>
        <end position="148"/>
    </location>
</feature>
<evidence type="ECO:0000256" key="1">
    <source>
        <dbReference type="ARBA" id="ARBA00004418"/>
    </source>
</evidence>
<evidence type="ECO:0000259" key="7">
    <source>
        <dbReference type="Pfam" id="PF00345"/>
    </source>
</evidence>
<dbReference type="Pfam" id="PF02753">
    <property type="entry name" value="PapD_C"/>
    <property type="match status" value="1"/>
</dbReference>
<feature type="signal peptide" evidence="6">
    <location>
        <begin position="1"/>
        <end position="22"/>
    </location>
</feature>
<dbReference type="EMBL" id="LDJJ01000017">
    <property type="protein sequence ID" value="KRG69437.1"/>
    <property type="molecule type" value="Genomic_DNA"/>
</dbReference>
<dbReference type="InterPro" id="IPR016147">
    <property type="entry name" value="Pili_assmbl_chaperone_N"/>
</dbReference>
<dbReference type="RefSeq" id="WP_057627392.1">
    <property type="nucleotide sequence ID" value="NZ_LDJJ01000017.1"/>
</dbReference>
<dbReference type="InterPro" id="IPR036316">
    <property type="entry name" value="Pili_assmbl_chap_C_dom_sf"/>
</dbReference>
<dbReference type="InterPro" id="IPR001829">
    <property type="entry name" value="Pili_assmbl_chaperone_bac"/>
</dbReference>
<dbReference type="GO" id="GO:0071555">
    <property type="term" value="P:cell wall organization"/>
    <property type="evidence" value="ECO:0007669"/>
    <property type="project" value="InterPro"/>
</dbReference>
<dbReference type="PROSITE" id="PS51257">
    <property type="entry name" value="PROKAR_LIPOPROTEIN"/>
    <property type="match status" value="1"/>
</dbReference>
<keyword evidence="3 6" id="KW-0732">Signal</keyword>
<dbReference type="PATRIC" id="fig|405446.3.peg.563"/>
<keyword evidence="5" id="KW-0143">Chaperone</keyword>
<dbReference type="Gene3D" id="2.60.40.10">
    <property type="entry name" value="Immunoglobulins"/>
    <property type="match status" value="2"/>
</dbReference>
<evidence type="ECO:0000256" key="5">
    <source>
        <dbReference type="ARBA" id="ARBA00023186"/>
    </source>
</evidence>
<evidence type="ECO:0000313" key="9">
    <source>
        <dbReference type="EMBL" id="KRG69437.1"/>
    </source>
</evidence>